<feature type="transmembrane region" description="Helical" evidence="8">
    <location>
        <begin position="67"/>
        <end position="92"/>
    </location>
</feature>
<sequence length="109" mass="11809">MEQAFRSFTIIGLAGITILSAFFIIMIIDQPPPIKALFEIFSALGTVGLSLGSSLNNDCSFAFDLSFVGKLMIILVMIIGRVGTLTIGSALLRPHLIEYKYPTEEVVIG</sequence>
<evidence type="ECO:0000313" key="10">
    <source>
        <dbReference type="Proteomes" id="UP000177025"/>
    </source>
</evidence>
<evidence type="ECO:0000313" key="9">
    <source>
        <dbReference type="EMBL" id="OGC42749.1"/>
    </source>
</evidence>
<keyword evidence="5 8" id="KW-1133">Transmembrane helix</keyword>
<evidence type="ECO:0000256" key="7">
    <source>
        <dbReference type="ARBA" id="ARBA00023136"/>
    </source>
</evidence>
<evidence type="ECO:0000256" key="3">
    <source>
        <dbReference type="ARBA" id="ARBA00022475"/>
    </source>
</evidence>
<proteinExistence type="predicted"/>
<dbReference type="PANTHER" id="PTHR32024:SF1">
    <property type="entry name" value="KTR SYSTEM POTASSIUM UPTAKE PROTEIN B"/>
    <property type="match status" value="1"/>
</dbReference>
<keyword evidence="7 8" id="KW-0472">Membrane</keyword>
<name>A0A1F4UD06_UNCW3</name>
<dbReference type="Proteomes" id="UP000177025">
    <property type="component" value="Unassembled WGS sequence"/>
</dbReference>
<feature type="transmembrane region" description="Helical" evidence="8">
    <location>
        <begin position="6"/>
        <end position="29"/>
    </location>
</feature>
<dbReference type="Pfam" id="PF02386">
    <property type="entry name" value="TrkH"/>
    <property type="match status" value="1"/>
</dbReference>
<protein>
    <submittedName>
        <fullName evidence="9">Uncharacterized protein</fullName>
    </submittedName>
</protein>
<evidence type="ECO:0000256" key="1">
    <source>
        <dbReference type="ARBA" id="ARBA00004651"/>
    </source>
</evidence>
<keyword evidence="3" id="KW-1003">Cell membrane</keyword>
<evidence type="ECO:0000256" key="8">
    <source>
        <dbReference type="SAM" id="Phobius"/>
    </source>
</evidence>
<reference evidence="9 10" key="1">
    <citation type="journal article" date="2016" name="Nat. Commun.">
        <title>Thousands of microbial genomes shed light on interconnected biogeochemical processes in an aquifer system.</title>
        <authorList>
            <person name="Anantharaman K."/>
            <person name="Brown C.T."/>
            <person name="Hug L.A."/>
            <person name="Sharon I."/>
            <person name="Castelle C.J."/>
            <person name="Probst A.J."/>
            <person name="Thomas B.C."/>
            <person name="Singh A."/>
            <person name="Wilkins M.J."/>
            <person name="Karaoz U."/>
            <person name="Brodie E.L."/>
            <person name="Williams K.H."/>
            <person name="Hubbard S.S."/>
            <person name="Banfield J.F."/>
        </authorList>
    </citation>
    <scope>NUCLEOTIDE SEQUENCE [LARGE SCALE GENOMIC DNA]</scope>
</reference>
<keyword evidence="4 8" id="KW-0812">Transmembrane</keyword>
<dbReference type="PANTHER" id="PTHR32024">
    <property type="entry name" value="TRK SYSTEM POTASSIUM UPTAKE PROTEIN TRKG-RELATED"/>
    <property type="match status" value="1"/>
</dbReference>
<dbReference type="EMBL" id="MEUM01000052">
    <property type="protein sequence ID" value="OGC42749.1"/>
    <property type="molecule type" value="Genomic_DNA"/>
</dbReference>
<accession>A0A1F4UD06</accession>
<organism evidence="9 10">
    <name type="scientific">candidate division WOR-3 bacterium RBG_13_43_14</name>
    <dbReference type="NCBI Taxonomy" id="1802590"/>
    <lineage>
        <taxon>Bacteria</taxon>
        <taxon>Bacteria division WOR-3</taxon>
    </lineage>
</organism>
<keyword evidence="6" id="KW-0406">Ion transport</keyword>
<gene>
    <name evidence="9" type="ORF">A2Y85_02440</name>
</gene>
<dbReference type="AlphaFoldDB" id="A0A1F4UD06"/>
<comment type="caution">
    <text evidence="9">The sequence shown here is derived from an EMBL/GenBank/DDBJ whole genome shotgun (WGS) entry which is preliminary data.</text>
</comment>
<evidence type="ECO:0000256" key="4">
    <source>
        <dbReference type="ARBA" id="ARBA00022692"/>
    </source>
</evidence>
<comment type="subcellular location">
    <subcellularLocation>
        <location evidence="1">Cell membrane</location>
        <topology evidence="1">Multi-pass membrane protein</topology>
    </subcellularLocation>
</comment>
<evidence type="ECO:0000256" key="6">
    <source>
        <dbReference type="ARBA" id="ARBA00023065"/>
    </source>
</evidence>
<dbReference type="InterPro" id="IPR003445">
    <property type="entry name" value="Cat_transpt"/>
</dbReference>
<evidence type="ECO:0000256" key="5">
    <source>
        <dbReference type="ARBA" id="ARBA00022989"/>
    </source>
</evidence>
<evidence type="ECO:0000256" key="2">
    <source>
        <dbReference type="ARBA" id="ARBA00022448"/>
    </source>
</evidence>
<dbReference type="GO" id="GO:0030001">
    <property type="term" value="P:metal ion transport"/>
    <property type="evidence" value="ECO:0007669"/>
    <property type="project" value="UniProtKB-ARBA"/>
</dbReference>
<keyword evidence="2" id="KW-0813">Transport</keyword>
<dbReference type="GO" id="GO:0008324">
    <property type="term" value="F:monoatomic cation transmembrane transporter activity"/>
    <property type="evidence" value="ECO:0007669"/>
    <property type="project" value="InterPro"/>
</dbReference>
<dbReference type="GO" id="GO:0005886">
    <property type="term" value="C:plasma membrane"/>
    <property type="evidence" value="ECO:0007669"/>
    <property type="project" value="UniProtKB-SubCell"/>
</dbReference>